<dbReference type="EMBL" id="QUSW01000009">
    <property type="protein sequence ID" value="RQP21739.1"/>
    <property type="molecule type" value="Genomic_DNA"/>
</dbReference>
<proteinExistence type="predicted"/>
<sequence>MSSDSSSLLVFGNWRVRHAEPVPDALAQLQVVALPPGARIAARAAQMDCRESLPVIGHAGPDGWHEAPLGETAVCANIGVQAMPLAIIERCSATRGPSLRLTHLVDRADRHGTHFLAVPPSADIAPDDLCQRLWQAFENLHLVTNNYECFYTKGTAPAGWRLLLDEPSLDVHRLGEDWLDHLDTVPGSEFVSQLGEELQFACHDNVLCEVLPTSSGKAGWVNAALFTHKRKARVTDAFADIRAAISAPGGPPRTAIHHDERLTSSPEEHMALCLDLPLQSVLRWRRTEFVSGCESLASGHLFRLGFSINQSLDDTAPATLCSIDYLKTRGLDGARSISSDAEALAALVQSFLDLQRLRVRPMPTEAADPTFRRLCVAASL</sequence>
<dbReference type="Proteomes" id="UP000267464">
    <property type="component" value="Unassembled WGS sequence"/>
</dbReference>
<name>A0A3N7JK91_9BURK</name>
<reference evidence="1 2" key="2">
    <citation type="submission" date="2018-12" db="EMBL/GenBank/DDBJ databases">
        <title>Rhizobacter gummiphilus sp. nov., a rubber-degrading bacterium isolated from the soil of a botanical garden in Japan.</title>
        <authorList>
            <person name="Shunsuke S.S."/>
        </authorList>
    </citation>
    <scope>NUCLEOTIDE SEQUENCE [LARGE SCALE GENOMIC DNA]</scope>
    <source>
        <strain evidence="1 2">S-16</strain>
    </source>
</reference>
<accession>A0A3N7JK91</accession>
<reference evidence="1 2" key="1">
    <citation type="submission" date="2018-08" db="EMBL/GenBank/DDBJ databases">
        <authorList>
            <person name="Khan S.A."/>
            <person name="Jeon C.O."/>
            <person name="Chun B.H."/>
            <person name="Jeong S.E."/>
        </authorList>
    </citation>
    <scope>NUCLEOTIDE SEQUENCE [LARGE SCALE GENOMIC DNA]</scope>
    <source>
        <strain evidence="1 2">S-16</strain>
    </source>
</reference>
<dbReference type="RefSeq" id="WP_124543151.1">
    <property type="nucleotide sequence ID" value="NZ_QUSW01000009.1"/>
</dbReference>
<keyword evidence="2" id="KW-1185">Reference proteome</keyword>
<evidence type="ECO:0000313" key="1">
    <source>
        <dbReference type="EMBL" id="RQP21739.1"/>
    </source>
</evidence>
<dbReference type="AlphaFoldDB" id="A0A3N7JK91"/>
<protein>
    <submittedName>
        <fullName evidence="1">Uncharacterized protein</fullName>
    </submittedName>
</protein>
<evidence type="ECO:0000313" key="2">
    <source>
        <dbReference type="Proteomes" id="UP000267464"/>
    </source>
</evidence>
<dbReference type="OrthoDB" id="8912106at2"/>
<comment type="caution">
    <text evidence="1">The sequence shown here is derived from an EMBL/GenBank/DDBJ whole genome shotgun (WGS) entry which is preliminary data.</text>
</comment>
<gene>
    <name evidence="1" type="ORF">DZC73_25165</name>
</gene>
<organism evidence="1 2">
    <name type="scientific">Piscinibacter terrae</name>
    <dbReference type="NCBI Taxonomy" id="2496871"/>
    <lineage>
        <taxon>Bacteria</taxon>
        <taxon>Pseudomonadati</taxon>
        <taxon>Pseudomonadota</taxon>
        <taxon>Betaproteobacteria</taxon>
        <taxon>Burkholderiales</taxon>
        <taxon>Sphaerotilaceae</taxon>
        <taxon>Piscinibacter</taxon>
    </lineage>
</organism>